<proteinExistence type="predicted"/>
<reference evidence="2" key="1">
    <citation type="submission" date="2022-09" db="EMBL/GenBank/DDBJ databases">
        <title>Characterization of three MwoI isoschizomers from sequenced genome and metagenomes.</title>
        <authorList>
            <person name="Fomenkov A."/>
            <person name="Xu S.Y."/>
            <person name="Roberts R.J."/>
        </authorList>
    </citation>
    <scope>NUCLEOTIDE SEQUENCE</scope>
    <source>
        <strain evidence="2">DSM 2970</strain>
    </source>
</reference>
<sequence length="52" mass="6068">MESQKERMEMRELNDDEILHIEAAREMMDKMVSQGRADGQGHFTLTGKRRSS</sequence>
<dbReference type="Proteomes" id="UP001369247">
    <property type="component" value="Unassembled WGS sequence"/>
</dbReference>
<dbReference type="RefSeq" id="WP_238337973.1">
    <property type="nucleotide sequence ID" value="NZ_CP104550.1"/>
</dbReference>
<dbReference type="EMBL" id="JAXUHJ010000014">
    <property type="protein sequence ID" value="MEJ8543470.1"/>
    <property type="molecule type" value="Genomic_DNA"/>
</dbReference>
<gene>
    <name evidence="2" type="ORF">N5910_03285</name>
    <name evidence="1" type="ORF">U2150_08215</name>
</gene>
<dbReference type="AlphaFoldDB" id="A0A9E7RVH2"/>
<dbReference type="EMBL" id="CP104550">
    <property type="protein sequence ID" value="UXH32325.1"/>
    <property type="molecule type" value="Genomic_DNA"/>
</dbReference>
<protein>
    <submittedName>
        <fullName evidence="2">Uncharacterized protein</fullName>
    </submittedName>
</protein>
<organism evidence="2">
    <name type="scientific">Methanothermobacter wolfeii</name>
    <name type="common">Methanobacterium wolfei</name>
    <dbReference type="NCBI Taxonomy" id="145261"/>
    <lineage>
        <taxon>Archaea</taxon>
        <taxon>Methanobacteriati</taxon>
        <taxon>Methanobacteriota</taxon>
        <taxon>Methanomada group</taxon>
        <taxon>Methanobacteria</taxon>
        <taxon>Methanobacteriales</taxon>
        <taxon>Methanobacteriaceae</taxon>
        <taxon>Methanothermobacter</taxon>
    </lineage>
</organism>
<evidence type="ECO:0000313" key="2">
    <source>
        <dbReference type="EMBL" id="UXH32325.1"/>
    </source>
</evidence>
<evidence type="ECO:0000313" key="1">
    <source>
        <dbReference type="EMBL" id="MEJ8543470.1"/>
    </source>
</evidence>
<dbReference type="GeneID" id="70638465"/>
<accession>A0A9E7RVH2</accession>
<keyword evidence="3" id="KW-1185">Reference proteome</keyword>
<dbReference type="Proteomes" id="UP001065373">
    <property type="component" value="Chromosome"/>
</dbReference>
<evidence type="ECO:0000313" key="3">
    <source>
        <dbReference type="Proteomes" id="UP001369247"/>
    </source>
</evidence>
<name>A0A9E7RVH2_METWO</name>
<reference evidence="1 3" key="2">
    <citation type="submission" date="2023-12" db="EMBL/GenBank/DDBJ databases">
        <title>Phenotypic and Genomic Characterization of Methanothermobacter wolfeii Strain BSEL, a CO2-Capturing Archaeon with Minimal Nutrient Requirements.</title>
        <authorList>
            <person name="Ale Enriquez F."/>
            <person name="Ahring B.K."/>
        </authorList>
    </citation>
    <scope>NUCLEOTIDE SEQUENCE [LARGE SCALE GENOMIC DNA]</scope>
    <source>
        <strain evidence="1 3">BSEL-1</strain>
    </source>
</reference>